<dbReference type="EC" id="3.1.3.16" evidence="4"/>
<protein>
    <recommendedName>
        <fullName evidence="4">Serine/threonine-protein phosphatase</fullName>
        <ecNumber evidence="4">3.1.3.16</ecNumber>
    </recommendedName>
</protein>
<reference evidence="7" key="1">
    <citation type="submission" date="2023-07" db="EMBL/GenBank/DDBJ databases">
        <title>draft genome sequence of fig (Ficus carica).</title>
        <authorList>
            <person name="Takahashi T."/>
            <person name="Nishimura K."/>
        </authorList>
    </citation>
    <scope>NUCLEOTIDE SEQUENCE</scope>
</reference>
<feature type="region of interest" description="Disordered" evidence="5">
    <location>
        <begin position="115"/>
        <end position="200"/>
    </location>
</feature>
<comment type="similarity">
    <text evidence="4">Belongs to the PPP phosphatase family.</text>
</comment>
<feature type="compositionally biased region" description="Basic and acidic residues" evidence="5">
    <location>
        <begin position="926"/>
        <end position="937"/>
    </location>
</feature>
<dbReference type="InterPro" id="IPR051134">
    <property type="entry name" value="PPP_phosphatase"/>
</dbReference>
<dbReference type="PRINTS" id="PR00114">
    <property type="entry name" value="STPHPHTASE"/>
</dbReference>
<evidence type="ECO:0000313" key="7">
    <source>
        <dbReference type="EMBL" id="GMN36956.1"/>
    </source>
</evidence>
<feature type="compositionally biased region" description="Basic and acidic residues" evidence="5">
    <location>
        <begin position="172"/>
        <end position="186"/>
    </location>
</feature>
<accession>A0AA88CZQ9</accession>
<dbReference type="InterPro" id="IPR029052">
    <property type="entry name" value="Metallo-depent_PP-like"/>
</dbReference>
<dbReference type="AlphaFoldDB" id="A0AA88CZQ9"/>
<feature type="compositionally biased region" description="Basic and acidic residues" evidence="5">
    <location>
        <begin position="852"/>
        <end position="888"/>
    </location>
</feature>
<dbReference type="PROSITE" id="PS00125">
    <property type="entry name" value="SER_THR_PHOSPHATASE"/>
    <property type="match status" value="1"/>
</dbReference>
<comment type="catalytic activity">
    <reaction evidence="4">
        <text>O-phospho-L-threonyl-[protein] + H2O = L-threonyl-[protein] + phosphate</text>
        <dbReference type="Rhea" id="RHEA:47004"/>
        <dbReference type="Rhea" id="RHEA-COMP:11060"/>
        <dbReference type="Rhea" id="RHEA-COMP:11605"/>
        <dbReference type="ChEBI" id="CHEBI:15377"/>
        <dbReference type="ChEBI" id="CHEBI:30013"/>
        <dbReference type="ChEBI" id="CHEBI:43474"/>
        <dbReference type="ChEBI" id="CHEBI:61977"/>
        <dbReference type="EC" id="3.1.3.16"/>
    </reaction>
</comment>
<evidence type="ECO:0000313" key="8">
    <source>
        <dbReference type="Proteomes" id="UP001187192"/>
    </source>
</evidence>
<dbReference type="Gene3D" id="3.60.21.10">
    <property type="match status" value="1"/>
</dbReference>
<feature type="compositionally biased region" description="Basic and acidic residues" evidence="5">
    <location>
        <begin position="122"/>
        <end position="139"/>
    </location>
</feature>
<evidence type="ECO:0000256" key="4">
    <source>
        <dbReference type="RuleBase" id="RU004273"/>
    </source>
</evidence>
<sequence length="983" mass="108599">MPAEDVSSRKERILNEARKVVDNVNAMSFVNLDDQQVHSLMMMREIARGILCNRVEKVTKSDVKKALSSSIEKMVGSCKDVNSILSKIPCEGMDDEQTRSVSRMKEIVSTIVTRQAKMSTTRHREAVESGNRVDAETVESKMGGATATSNKESDIGRLQRRLFENEGPEAEAGTRNEEVQNEKQDSTIDVPSHSGNGDVHDGVEQDITVVDGATNAVQVGQPEGMMFKDVQVVVESEVSAEEGQNEMLETINGTSKVNNEDGQNEVTNSTLLSPLRLSLVWPPDGKLTLEWVKDMMEKLDRSSKKDPPTEFWSLVPFSIVDNLINAASRILSKEPNCVEVDCRGEDSKVIVVGDVEGHFHDLLNIFKLAGFPSENQFYVFNGNYVDRGAWGLEVLLVLLAWKVLMPNRVYLLRGNHETKFCTLMYGFEQEVKTKYDDQGEMVYNKCLECFKQLPLASIIANSVYTTHGGLFRSTSAAPVRRSKRKRSQNLELGSLEDLSKVNRFLEDAPEGEPSILADVLWSDPSKEDGLIETANRRMGLSWGPDCTETFLKESKLKLIIKSHQGPDARAGQDEFGDMLSGFSLDHDGESGKILQFGEPKYNNEGAYAVLNPPNFESPSFHSFNAVERPQLTQYGSSTSQAITIIPLWKSAKVEFEALGISNPPSWSVQLADDAGGSKVVEVPKAPVVEGLPLPLDLPEAQKATFEYLFELVAGLKHMLSTRVIENGVPELAEDDSVPRENEASVPKENDAGAPKENEASVPKENKSSVPKESEASVFKESEASVPKDSEASVPNESEGSVPKENEGSVPNENEAQDNDVEMKPGENENEAHDNEVEMKPSENENEAQDNEVEMKPSENENEAHENEVEMKPSENENEAHENEAKPSENENEAQDNDVEMKPKNEASVPKENDTGASKENNTSVSKESEASVHKESEVSVPNENEGSVPTENEAQDNEVEMKPSENENEAQDNEVEMKPSENA</sequence>
<feature type="domain" description="Serine/threonine specific protein phosphatases" evidence="6">
    <location>
        <begin position="412"/>
        <end position="417"/>
    </location>
</feature>
<dbReference type="PANTHER" id="PTHR45668">
    <property type="entry name" value="SERINE/THREONINE-PROTEIN PHOSPHATASE 5-RELATED"/>
    <property type="match status" value="1"/>
</dbReference>
<feature type="compositionally biased region" description="Polar residues" evidence="5">
    <location>
        <begin position="939"/>
        <end position="952"/>
    </location>
</feature>
<evidence type="ECO:0000256" key="3">
    <source>
        <dbReference type="ARBA" id="ARBA00023211"/>
    </source>
</evidence>
<evidence type="ECO:0000256" key="2">
    <source>
        <dbReference type="ARBA" id="ARBA00022723"/>
    </source>
</evidence>
<dbReference type="PANTHER" id="PTHR45668:SF6">
    <property type="entry name" value="SERINE_THREONINE-PROTEIN PHOSPHATASE"/>
    <property type="match status" value="1"/>
</dbReference>
<name>A0AA88CZQ9_FICCA</name>
<dbReference type="InterPro" id="IPR006186">
    <property type="entry name" value="Ser/Thr-sp_prot-phosphatase"/>
</dbReference>
<dbReference type="InterPro" id="IPR004843">
    <property type="entry name" value="Calcineurin-like_PHP"/>
</dbReference>
<feature type="region of interest" description="Disordered" evidence="5">
    <location>
        <begin position="730"/>
        <end position="983"/>
    </location>
</feature>
<proteinExistence type="inferred from homology"/>
<feature type="compositionally biased region" description="Basic and acidic residues" evidence="5">
    <location>
        <begin position="736"/>
        <end position="790"/>
    </location>
</feature>
<keyword evidence="3" id="KW-0464">Manganese</keyword>
<comment type="caution">
    <text evidence="7">The sequence shown here is derived from an EMBL/GenBank/DDBJ whole genome shotgun (WGS) entry which is preliminary data.</text>
</comment>
<feature type="compositionally biased region" description="Basic and acidic residues" evidence="5">
    <location>
        <begin position="898"/>
        <end position="913"/>
    </location>
</feature>
<dbReference type="GO" id="GO:0004722">
    <property type="term" value="F:protein serine/threonine phosphatase activity"/>
    <property type="evidence" value="ECO:0007669"/>
    <property type="project" value="UniProtKB-EC"/>
</dbReference>
<keyword evidence="2" id="KW-0479">Metal-binding</keyword>
<dbReference type="Proteomes" id="UP001187192">
    <property type="component" value="Unassembled WGS sequence"/>
</dbReference>
<gene>
    <name evidence="7" type="ORF">TIFTF001_006425</name>
</gene>
<dbReference type="GO" id="GO:0046872">
    <property type="term" value="F:metal ion binding"/>
    <property type="evidence" value="ECO:0007669"/>
    <property type="project" value="UniProtKB-KW"/>
</dbReference>
<keyword evidence="4" id="KW-0378">Hydrolase</keyword>
<evidence type="ECO:0000259" key="6">
    <source>
        <dbReference type="PROSITE" id="PS00125"/>
    </source>
</evidence>
<keyword evidence="8" id="KW-1185">Reference proteome</keyword>
<feature type="compositionally biased region" description="Basic and acidic residues" evidence="5">
    <location>
        <begin position="820"/>
        <end position="842"/>
    </location>
</feature>
<dbReference type="SMART" id="SM00156">
    <property type="entry name" value="PP2Ac"/>
    <property type="match status" value="1"/>
</dbReference>
<evidence type="ECO:0000256" key="5">
    <source>
        <dbReference type="SAM" id="MobiDB-lite"/>
    </source>
</evidence>
<dbReference type="Pfam" id="PF00149">
    <property type="entry name" value="Metallophos"/>
    <property type="match status" value="1"/>
</dbReference>
<feature type="compositionally biased region" description="Basic and acidic residues" evidence="5">
    <location>
        <begin position="151"/>
        <end position="164"/>
    </location>
</feature>
<dbReference type="EMBL" id="BTGU01000006">
    <property type="protein sequence ID" value="GMN36956.1"/>
    <property type="molecule type" value="Genomic_DNA"/>
</dbReference>
<comment type="cofactor">
    <cofactor evidence="1">
        <name>Mn(2+)</name>
        <dbReference type="ChEBI" id="CHEBI:29035"/>
    </cofactor>
</comment>
<organism evidence="7 8">
    <name type="scientific">Ficus carica</name>
    <name type="common">Common fig</name>
    <dbReference type="NCBI Taxonomy" id="3494"/>
    <lineage>
        <taxon>Eukaryota</taxon>
        <taxon>Viridiplantae</taxon>
        <taxon>Streptophyta</taxon>
        <taxon>Embryophyta</taxon>
        <taxon>Tracheophyta</taxon>
        <taxon>Spermatophyta</taxon>
        <taxon>Magnoliopsida</taxon>
        <taxon>eudicotyledons</taxon>
        <taxon>Gunneridae</taxon>
        <taxon>Pentapetalae</taxon>
        <taxon>rosids</taxon>
        <taxon>fabids</taxon>
        <taxon>Rosales</taxon>
        <taxon>Moraceae</taxon>
        <taxon>Ficeae</taxon>
        <taxon>Ficus</taxon>
    </lineage>
</organism>
<feature type="compositionally biased region" description="Polar residues" evidence="5">
    <location>
        <begin position="914"/>
        <end position="925"/>
    </location>
</feature>
<dbReference type="SUPFAM" id="SSF56300">
    <property type="entry name" value="Metallo-dependent phosphatases"/>
    <property type="match status" value="1"/>
</dbReference>
<evidence type="ECO:0000256" key="1">
    <source>
        <dbReference type="ARBA" id="ARBA00001936"/>
    </source>
</evidence>